<evidence type="ECO:0000256" key="8">
    <source>
        <dbReference type="ARBA" id="ARBA00023157"/>
    </source>
</evidence>
<dbReference type="InterPro" id="IPR000675">
    <property type="entry name" value="Cutinase/axe"/>
</dbReference>
<accession>A0A6A6TW29</accession>
<evidence type="ECO:0000256" key="6">
    <source>
        <dbReference type="ARBA" id="ARBA00022729"/>
    </source>
</evidence>
<feature type="signal peptide" evidence="12">
    <location>
        <begin position="1"/>
        <end position="15"/>
    </location>
</feature>
<name>A0A6A6TW29_9PEZI</name>
<dbReference type="EC" id="3.1.1.74" evidence="3"/>
<keyword evidence="8 11" id="KW-1015">Disulfide bond</keyword>
<keyword evidence="14" id="KW-1185">Reference proteome</keyword>
<evidence type="ECO:0000256" key="2">
    <source>
        <dbReference type="ARBA" id="ARBA00007534"/>
    </source>
</evidence>
<feature type="active site" evidence="10">
    <location>
        <position position="167"/>
    </location>
</feature>
<evidence type="ECO:0000256" key="5">
    <source>
        <dbReference type="ARBA" id="ARBA00022525"/>
    </source>
</evidence>
<dbReference type="GO" id="GO:0016052">
    <property type="term" value="P:carbohydrate catabolic process"/>
    <property type="evidence" value="ECO:0007669"/>
    <property type="project" value="TreeGrafter"/>
</dbReference>
<dbReference type="GO" id="GO:0005576">
    <property type="term" value="C:extracellular region"/>
    <property type="evidence" value="ECO:0007669"/>
    <property type="project" value="UniProtKB-SubCell"/>
</dbReference>
<dbReference type="Gene3D" id="3.40.50.1820">
    <property type="entry name" value="alpha/beta hydrolase"/>
    <property type="match status" value="1"/>
</dbReference>
<dbReference type="Pfam" id="PF01083">
    <property type="entry name" value="Cutinase"/>
    <property type="match status" value="1"/>
</dbReference>
<dbReference type="OrthoDB" id="3225429at2759"/>
<dbReference type="InterPro" id="IPR029058">
    <property type="entry name" value="AB_hydrolase_fold"/>
</dbReference>
<evidence type="ECO:0000313" key="13">
    <source>
        <dbReference type="EMBL" id="KAF2663347.1"/>
    </source>
</evidence>
<comment type="catalytic activity">
    <reaction evidence="9">
        <text>cutin + H2O = cutin monomers.</text>
        <dbReference type="EC" id="3.1.1.74"/>
    </reaction>
</comment>
<proteinExistence type="inferred from homology"/>
<keyword evidence="5" id="KW-0964">Secreted</keyword>
<evidence type="ECO:0000256" key="3">
    <source>
        <dbReference type="ARBA" id="ARBA00013095"/>
    </source>
</evidence>
<dbReference type="SUPFAM" id="SSF53474">
    <property type="entry name" value="alpha/beta-Hydrolases"/>
    <property type="match status" value="1"/>
</dbReference>
<dbReference type="InterPro" id="IPR011150">
    <property type="entry name" value="Cutinase_monf"/>
</dbReference>
<feature type="disulfide bond" evidence="11">
    <location>
        <begin position="26"/>
        <end position="106"/>
    </location>
</feature>
<evidence type="ECO:0000256" key="11">
    <source>
        <dbReference type="PIRSR" id="PIRSR611150-2"/>
    </source>
</evidence>
<evidence type="ECO:0000256" key="4">
    <source>
        <dbReference type="ARBA" id="ARBA00022487"/>
    </source>
</evidence>
<keyword evidence="4" id="KW-0719">Serine esterase</keyword>
<evidence type="ECO:0000256" key="12">
    <source>
        <dbReference type="SAM" id="SignalP"/>
    </source>
</evidence>
<evidence type="ECO:0000256" key="1">
    <source>
        <dbReference type="ARBA" id="ARBA00004613"/>
    </source>
</evidence>
<keyword evidence="6 12" id="KW-0732">Signal</keyword>
<comment type="subcellular location">
    <subcellularLocation>
        <location evidence="1">Secreted</location>
    </subcellularLocation>
</comment>
<dbReference type="Proteomes" id="UP000799302">
    <property type="component" value="Unassembled WGS sequence"/>
</dbReference>
<comment type="similarity">
    <text evidence="2">Belongs to the cutinase family.</text>
</comment>
<dbReference type="PANTHER" id="PTHR48250:SF3">
    <property type="entry name" value="CUTINASE 1-RELATED"/>
    <property type="match status" value="1"/>
</dbReference>
<keyword evidence="7" id="KW-0378">Hydrolase</keyword>
<dbReference type="EMBL" id="MU004246">
    <property type="protein sequence ID" value="KAF2663347.1"/>
    <property type="molecule type" value="Genomic_DNA"/>
</dbReference>
<dbReference type="PRINTS" id="PR00129">
    <property type="entry name" value="CUTINASE"/>
</dbReference>
<feature type="active site" description="Nucleophile" evidence="10">
    <location>
        <position position="117"/>
    </location>
</feature>
<reference evidence="13" key="1">
    <citation type="journal article" date="2020" name="Stud. Mycol.">
        <title>101 Dothideomycetes genomes: a test case for predicting lifestyles and emergence of pathogens.</title>
        <authorList>
            <person name="Haridas S."/>
            <person name="Albert R."/>
            <person name="Binder M."/>
            <person name="Bloem J."/>
            <person name="Labutti K."/>
            <person name="Salamov A."/>
            <person name="Andreopoulos B."/>
            <person name="Baker S."/>
            <person name="Barry K."/>
            <person name="Bills G."/>
            <person name="Bluhm B."/>
            <person name="Cannon C."/>
            <person name="Castanera R."/>
            <person name="Culley D."/>
            <person name="Daum C."/>
            <person name="Ezra D."/>
            <person name="Gonzalez J."/>
            <person name="Henrissat B."/>
            <person name="Kuo A."/>
            <person name="Liang C."/>
            <person name="Lipzen A."/>
            <person name="Lutzoni F."/>
            <person name="Magnuson J."/>
            <person name="Mondo S."/>
            <person name="Nolan M."/>
            <person name="Ohm R."/>
            <person name="Pangilinan J."/>
            <person name="Park H.-J."/>
            <person name="Ramirez L."/>
            <person name="Alfaro M."/>
            <person name="Sun H."/>
            <person name="Tritt A."/>
            <person name="Yoshinaga Y."/>
            <person name="Zwiers L.-H."/>
            <person name="Turgeon B."/>
            <person name="Goodwin S."/>
            <person name="Spatafora J."/>
            <person name="Crous P."/>
            <person name="Grigoriev I."/>
        </authorList>
    </citation>
    <scope>NUCLEOTIDE SEQUENCE</scope>
    <source>
        <strain evidence="13">CBS 115976</strain>
    </source>
</reference>
<protein>
    <recommendedName>
        <fullName evidence="3">cutinase</fullName>
        <ecNumber evidence="3">3.1.1.74</ecNumber>
    </recommendedName>
</protein>
<dbReference type="AlphaFoldDB" id="A0A6A6TW29"/>
<dbReference type="GO" id="GO:0050525">
    <property type="term" value="F:cutinase activity"/>
    <property type="evidence" value="ECO:0007669"/>
    <property type="project" value="UniProtKB-EC"/>
</dbReference>
<organism evidence="13 14">
    <name type="scientific">Microthyrium microscopicum</name>
    <dbReference type="NCBI Taxonomy" id="703497"/>
    <lineage>
        <taxon>Eukaryota</taxon>
        <taxon>Fungi</taxon>
        <taxon>Dikarya</taxon>
        <taxon>Ascomycota</taxon>
        <taxon>Pezizomycotina</taxon>
        <taxon>Dothideomycetes</taxon>
        <taxon>Dothideomycetes incertae sedis</taxon>
        <taxon>Microthyriales</taxon>
        <taxon>Microthyriaceae</taxon>
        <taxon>Microthyrium</taxon>
    </lineage>
</organism>
<dbReference type="PANTHER" id="PTHR48250">
    <property type="entry name" value="CUTINASE 2-RELATED"/>
    <property type="match status" value="1"/>
</dbReference>
<gene>
    <name evidence="13" type="ORF">BT63DRAFT_461456</name>
</gene>
<feature type="active site" description="Proton donor/acceptor" evidence="10">
    <location>
        <position position="182"/>
    </location>
</feature>
<evidence type="ECO:0000256" key="10">
    <source>
        <dbReference type="PIRSR" id="PIRSR611150-1"/>
    </source>
</evidence>
<feature type="chain" id="PRO_5025585812" description="cutinase" evidence="12">
    <location>
        <begin position="16"/>
        <end position="207"/>
    </location>
</feature>
<dbReference type="SMART" id="SM01110">
    <property type="entry name" value="Cutinase"/>
    <property type="match status" value="1"/>
</dbReference>
<evidence type="ECO:0000256" key="7">
    <source>
        <dbReference type="ARBA" id="ARBA00022801"/>
    </source>
</evidence>
<sequence>MKVVGAIVLATAVSALPQGSWNVDTCPDNILIVARGSIEQGNTGTVIGGPLCAGLKKKYGAKFGCQGVGTADGYPAAVGDNSKPKGTCDECISGTIKMFGKMHTKCPKANLMFMGYSQGGAIMSSAIPQLAPDVKSKVIGGVLFGSTRQTISGLTKDQFASYCGSEDSICNRVAKSGSTGSHLAYSKNGDVEKAVAFLSSKIDAAGK</sequence>
<evidence type="ECO:0000256" key="9">
    <source>
        <dbReference type="ARBA" id="ARBA00034045"/>
    </source>
</evidence>
<feature type="disulfide bond" evidence="11">
    <location>
        <begin position="163"/>
        <end position="170"/>
    </location>
</feature>
<evidence type="ECO:0000313" key="14">
    <source>
        <dbReference type="Proteomes" id="UP000799302"/>
    </source>
</evidence>